<dbReference type="OrthoDB" id="9807021at2"/>
<reference evidence="1" key="3">
    <citation type="submission" date="2022-06" db="EMBL/GenBank/DDBJ databases">
        <title>Resources to Facilitate Use of the Altered Schaedler Flora (ASF) Mouse Model to Study Microbiome Function.</title>
        <authorList>
            <person name="Proctor A."/>
            <person name="Parvinroo S."/>
            <person name="Richie T."/>
            <person name="Jia X."/>
            <person name="Lee S.T.M."/>
            <person name="Karp P.D."/>
            <person name="Paley S."/>
            <person name="Kostic A.D."/>
            <person name="Pierre J.F."/>
            <person name="Wannemuehler M.J."/>
            <person name="Phillips G.J."/>
        </authorList>
    </citation>
    <scope>NUCLEOTIDE SEQUENCE</scope>
    <source>
        <strain evidence="1">ASF457</strain>
    </source>
</reference>
<dbReference type="KEGG" id="msch:N508_000860"/>
<gene>
    <name evidence="1" type="ORF">N508_000860</name>
</gene>
<dbReference type="GO" id="GO:0007165">
    <property type="term" value="P:signal transduction"/>
    <property type="evidence" value="ECO:0007669"/>
    <property type="project" value="InterPro"/>
</dbReference>
<dbReference type="eggNOG" id="COG0840">
    <property type="taxonomic scope" value="Bacteria"/>
</dbReference>
<dbReference type="eggNOG" id="COG2202">
    <property type="taxonomic scope" value="Bacteria"/>
</dbReference>
<dbReference type="SMART" id="SM00086">
    <property type="entry name" value="PAC"/>
    <property type="match status" value="2"/>
</dbReference>
<dbReference type="PANTHER" id="PTHR32089:SF112">
    <property type="entry name" value="LYSOZYME-LIKE PROTEIN-RELATED"/>
    <property type="match status" value="1"/>
</dbReference>
<dbReference type="SUPFAM" id="SSF58104">
    <property type="entry name" value="Methyl-accepting chemotaxis protein (MCP) signaling domain"/>
    <property type="match status" value="1"/>
</dbReference>
<dbReference type="Gene3D" id="1.10.287.950">
    <property type="entry name" value="Methyl-accepting chemotaxis protein"/>
    <property type="match status" value="1"/>
</dbReference>
<dbReference type="InterPro" id="IPR001610">
    <property type="entry name" value="PAC"/>
</dbReference>
<dbReference type="PROSITE" id="PS50112">
    <property type="entry name" value="PAS"/>
    <property type="match status" value="1"/>
</dbReference>
<organism evidence="1 2">
    <name type="scientific">Mucispirillum schaedleri ASF457</name>
    <dbReference type="NCBI Taxonomy" id="1379858"/>
    <lineage>
        <taxon>Bacteria</taxon>
        <taxon>Pseudomonadati</taxon>
        <taxon>Deferribacterota</taxon>
        <taxon>Deferribacteres</taxon>
        <taxon>Deferribacterales</taxon>
        <taxon>Mucispirillaceae</taxon>
        <taxon>Mucispirillum</taxon>
    </lineage>
</organism>
<evidence type="ECO:0000313" key="2">
    <source>
        <dbReference type="Proteomes" id="UP000017429"/>
    </source>
</evidence>
<dbReference type="PROSITE" id="PS50113">
    <property type="entry name" value="PAC"/>
    <property type="match status" value="1"/>
</dbReference>
<dbReference type="Gene3D" id="3.30.450.20">
    <property type="entry name" value="PAS domain"/>
    <property type="match status" value="2"/>
</dbReference>
<dbReference type="SUPFAM" id="SSF55785">
    <property type="entry name" value="PYP-like sensor domain (PAS domain)"/>
    <property type="match status" value="2"/>
</dbReference>
<reference evidence="1" key="1">
    <citation type="journal article" date="2014" name="Genome Announc.">
        <title>Draft genome sequences of the altered schaedler flora, a defined bacterial community from gnotobiotic mice.</title>
        <authorList>
            <person name="Wannemuehler M.J."/>
            <person name="Overstreet A.M."/>
            <person name="Ward D.V."/>
            <person name="Phillips G.J."/>
        </authorList>
    </citation>
    <scope>NUCLEOTIDE SEQUENCE</scope>
    <source>
        <strain evidence="1">ASF457</strain>
    </source>
</reference>
<dbReference type="InterPro" id="IPR004089">
    <property type="entry name" value="MCPsignal_dom"/>
</dbReference>
<dbReference type="InterPro" id="IPR000700">
    <property type="entry name" value="PAS-assoc_C"/>
</dbReference>
<dbReference type="InterPro" id="IPR000014">
    <property type="entry name" value="PAS"/>
</dbReference>
<dbReference type="PANTHER" id="PTHR32089">
    <property type="entry name" value="METHYL-ACCEPTING CHEMOTAXIS PROTEIN MCPB"/>
    <property type="match status" value="1"/>
</dbReference>
<dbReference type="Proteomes" id="UP000017429">
    <property type="component" value="Chromosome"/>
</dbReference>
<dbReference type="SMART" id="SM00283">
    <property type="entry name" value="MA"/>
    <property type="match status" value="1"/>
</dbReference>
<name>V2QDI9_9BACT</name>
<dbReference type="EMBL" id="CP097562">
    <property type="protein sequence ID" value="USF23793.1"/>
    <property type="molecule type" value="Genomic_DNA"/>
</dbReference>
<protein>
    <submittedName>
        <fullName evidence="1">Uncharacterized protein</fullName>
    </submittedName>
</protein>
<dbReference type="AlphaFoldDB" id="V2QDI9"/>
<dbReference type="Pfam" id="PF08447">
    <property type="entry name" value="PAS_3"/>
    <property type="match status" value="2"/>
</dbReference>
<keyword evidence="2" id="KW-1185">Reference proteome</keyword>
<dbReference type="GO" id="GO:0016020">
    <property type="term" value="C:membrane"/>
    <property type="evidence" value="ECO:0007669"/>
    <property type="project" value="InterPro"/>
</dbReference>
<dbReference type="Pfam" id="PF00015">
    <property type="entry name" value="MCPsignal"/>
    <property type="match status" value="1"/>
</dbReference>
<dbReference type="PROSITE" id="PS50111">
    <property type="entry name" value="CHEMOTAXIS_TRANSDUC_2"/>
    <property type="match status" value="1"/>
</dbReference>
<dbReference type="RefSeq" id="WP_023275165.1">
    <property type="nucleotide sequence ID" value="NZ_CP097562.1"/>
</dbReference>
<dbReference type="InterPro" id="IPR013655">
    <property type="entry name" value="PAS_fold_3"/>
</dbReference>
<dbReference type="CDD" id="cd00130">
    <property type="entry name" value="PAS"/>
    <property type="match status" value="2"/>
</dbReference>
<accession>V2QDI9</accession>
<dbReference type="InterPro" id="IPR035965">
    <property type="entry name" value="PAS-like_dom_sf"/>
</dbReference>
<sequence>MFGSGAYKEKILDDIINILEDVNKTGSSNVVEKNKHLFLGKYEAIPKLLSSILSKSDQQGESVSVQQIEAVEEEFRKELDEVRTALEENQLMVDSSNDGLWYMHYPKDGKINEDTPFVWSDKFRRMLGYNDKEDFPNVLGSWSLKLYPAEHDAIFAAFCASLTDKTDKTPYNVTYRLQLKSGEYKWFKAIGTVKRDAAGNPLMIGGSLTDIDEDRTNKIELEKTLVRFNYSQNMVSDGVWSARLYDNSKNITDSQNKFWWSMRFKELLGYSSEDTLDNHIKTLFGVIHREELPLVEKSFETLLHSSDIKHYFDIECRMKTANSDNYEWFRLQCKRQSDENGSPLRIVGVLSNIEALKNEERMREIEKSQSELAAKNLNDITSIIKVIDDIANQTNLLALNAAIEAARAGEHGRGFAVVADEVRKLAEKTASSTKQINEMLQENNRLSEQLANKN</sequence>
<proteinExistence type="predicted"/>
<evidence type="ECO:0000313" key="1">
    <source>
        <dbReference type="EMBL" id="USF23793.1"/>
    </source>
</evidence>
<reference evidence="1" key="2">
    <citation type="submission" date="2022-05" db="EMBL/GenBank/DDBJ databases">
        <authorList>
            <person name="Proctor A.L."/>
            <person name="Phillips G.J."/>
            <person name="Wannemuehler M.J."/>
        </authorList>
    </citation>
    <scope>NUCLEOTIDE SEQUENCE</scope>
    <source>
        <strain evidence="1">ASF457</strain>
    </source>
</reference>